<protein>
    <submittedName>
        <fullName evidence="5">Beta-glucosidase 18</fullName>
    </submittedName>
</protein>
<accession>A0AAP0G6L8</accession>
<dbReference type="InterPro" id="IPR001360">
    <property type="entry name" value="Glyco_hydro_1"/>
</dbReference>
<evidence type="ECO:0000256" key="4">
    <source>
        <dbReference type="RuleBase" id="RU003690"/>
    </source>
</evidence>
<dbReference type="GO" id="GO:0033907">
    <property type="term" value="F:beta-D-fucosidase activity"/>
    <property type="evidence" value="ECO:0007669"/>
    <property type="project" value="UniProtKB-ARBA"/>
</dbReference>
<evidence type="ECO:0000256" key="2">
    <source>
        <dbReference type="ARBA" id="ARBA00022729"/>
    </source>
</evidence>
<evidence type="ECO:0000256" key="3">
    <source>
        <dbReference type="ARBA" id="ARBA00022801"/>
    </source>
</evidence>
<name>A0AAP0G6L8_9ASPA</name>
<evidence type="ECO:0000256" key="1">
    <source>
        <dbReference type="ARBA" id="ARBA00010838"/>
    </source>
</evidence>
<dbReference type="SUPFAM" id="SSF51445">
    <property type="entry name" value="(Trans)glycosidases"/>
    <property type="match status" value="1"/>
</dbReference>
<organism evidence="5 6">
    <name type="scientific">Platanthera zijinensis</name>
    <dbReference type="NCBI Taxonomy" id="2320716"/>
    <lineage>
        <taxon>Eukaryota</taxon>
        <taxon>Viridiplantae</taxon>
        <taxon>Streptophyta</taxon>
        <taxon>Embryophyta</taxon>
        <taxon>Tracheophyta</taxon>
        <taxon>Spermatophyta</taxon>
        <taxon>Magnoliopsida</taxon>
        <taxon>Liliopsida</taxon>
        <taxon>Asparagales</taxon>
        <taxon>Orchidaceae</taxon>
        <taxon>Orchidoideae</taxon>
        <taxon>Orchideae</taxon>
        <taxon>Orchidinae</taxon>
        <taxon>Platanthera</taxon>
    </lineage>
</organism>
<proteinExistence type="inferred from homology"/>
<dbReference type="FunFam" id="3.20.20.80:FF:000020">
    <property type="entry name" value="Beta-glucosidase 12"/>
    <property type="match status" value="1"/>
</dbReference>
<dbReference type="PANTHER" id="PTHR10353:SF236">
    <property type="entry name" value="BETA-GLUCOSIDASE 18"/>
    <property type="match status" value="1"/>
</dbReference>
<evidence type="ECO:0000313" key="6">
    <source>
        <dbReference type="Proteomes" id="UP001418222"/>
    </source>
</evidence>
<dbReference type="PRINTS" id="PR00131">
    <property type="entry name" value="GLHYDRLASE1"/>
</dbReference>
<comment type="caution">
    <text evidence="5">The sequence shown here is derived from an EMBL/GenBank/DDBJ whole genome shotgun (WGS) entry which is preliminary data.</text>
</comment>
<comment type="similarity">
    <text evidence="1 4">Belongs to the glycosyl hydrolase 1 family.</text>
</comment>
<reference evidence="5 6" key="1">
    <citation type="journal article" date="2022" name="Nat. Plants">
        <title>Genomes of leafy and leafless Platanthera orchids illuminate the evolution of mycoheterotrophy.</title>
        <authorList>
            <person name="Li M.H."/>
            <person name="Liu K.W."/>
            <person name="Li Z."/>
            <person name="Lu H.C."/>
            <person name="Ye Q.L."/>
            <person name="Zhang D."/>
            <person name="Wang J.Y."/>
            <person name="Li Y.F."/>
            <person name="Zhong Z.M."/>
            <person name="Liu X."/>
            <person name="Yu X."/>
            <person name="Liu D.K."/>
            <person name="Tu X.D."/>
            <person name="Liu B."/>
            <person name="Hao Y."/>
            <person name="Liao X.Y."/>
            <person name="Jiang Y.T."/>
            <person name="Sun W.H."/>
            <person name="Chen J."/>
            <person name="Chen Y.Q."/>
            <person name="Ai Y."/>
            <person name="Zhai J.W."/>
            <person name="Wu S.S."/>
            <person name="Zhou Z."/>
            <person name="Hsiao Y.Y."/>
            <person name="Wu W.L."/>
            <person name="Chen Y.Y."/>
            <person name="Lin Y.F."/>
            <person name="Hsu J.L."/>
            <person name="Li C.Y."/>
            <person name="Wang Z.W."/>
            <person name="Zhao X."/>
            <person name="Zhong W.Y."/>
            <person name="Ma X.K."/>
            <person name="Ma L."/>
            <person name="Huang J."/>
            <person name="Chen G.Z."/>
            <person name="Huang M.Z."/>
            <person name="Huang L."/>
            <person name="Peng D.H."/>
            <person name="Luo Y.B."/>
            <person name="Zou S.Q."/>
            <person name="Chen S.P."/>
            <person name="Lan S."/>
            <person name="Tsai W.C."/>
            <person name="Van de Peer Y."/>
            <person name="Liu Z.J."/>
        </authorList>
    </citation>
    <scope>NUCLEOTIDE SEQUENCE [LARGE SCALE GENOMIC DNA]</scope>
    <source>
        <strain evidence="5">Lor287</strain>
    </source>
</reference>
<dbReference type="InterPro" id="IPR017853">
    <property type="entry name" value="GH"/>
</dbReference>
<keyword evidence="3" id="KW-0378">Hydrolase</keyword>
<dbReference type="GO" id="GO:0008422">
    <property type="term" value="F:beta-glucosidase activity"/>
    <property type="evidence" value="ECO:0007669"/>
    <property type="project" value="UniProtKB-ARBA"/>
</dbReference>
<dbReference type="GO" id="GO:0005975">
    <property type="term" value="P:carbohydrate metabolic process"/>
    <property type="evidence" value="ECO:0007669"/>
    <property type="project" value="InterPro"/>
</dbReference>
<dbReference type="Pfam" id="PF00232">
    <property type="entry name" value="Glyco_hydro_1"/>
    <property type="match status" value="1"/>
</dbReference>
<dbReference type="Proteomes" id="UP001418222">
    <property type="component" value="Unassembled WGS sequence"/>
</dbReference>
<sequence length="521" mass="59596">MRFGVMETKNYWVEKLALVLGMLVLAAGVDRAQFPPDFLFGTSTSYYQIEGGYLDDNKGLSNWDVFTHIPGKIKDGSNGDMADDHYHRYMDDIDLMQSLGVNSYRFSISWSRILPRGRFGEVNSEGISFYNKLLDALLLKGIQPFVTLCHYDIPQELEDRYGAWLNSQIQEDFAYYAEICFKEFGEKVKYWGTFNEPNVMIDKGYRFGTYPPSRCSEPYGYCSAGDSDIEPFIAAHNVILSHANAVDIYKNKYQEKQGGSIGIVMSTTWFVPYMDTPIHRMAAKRATAFELAWFLDPIILGAYPPEMVEILGSKLPAFSSNDKLKLRRTMDFIGVNHYTAMYAKDCKFALCNDLSHYESTGYTLRIGFRDGVPIGPTTDMPDFYVTPYGLENIVLQVMERYNNMPMIITENGYAQKSSINLSAKDFVNDEGRIHFLTSYLSSLSSAIRKGADVRGYFIWSIIDNFEWLYGYSLRFGLYHVDYNTMQRTPKLSAKWYSEFLKGGPNITTVVSNMSKPRRLLM</sequence>
<dbReference type="PANTHER" id="PTHR10353">
    <property type="entry name" value="GLYCOSYL HYDROLASE"/>
    <property type="match status" value="1"/>
</dbReference>
<dbReference type="Gene3D" id="3.20.20.80">
    <property type="entry name" value="Glycosidases"/>
    <property type="match status" value="1"/>
</dbReference>
<keyword evidence="2" id="KW-0732">Signal</keyword>
<dbReference type="AlphaFoldDB" id="A0AAP0G6L8"/>
<keyword evidence="6" id="KW-1185">Reference proteome</keyword>
<gene>
    <name evidence="5" type="primary">BGLU18</name>
    <name evidence="5" type="ORF">KSP39_PZI009788</name>
</gene>
<dbReference type="GO" id="GO:0004565">
    <property type="term" value="F:beta-galactosidase activity"/>
    <property type="evidence" value="ECO:0007669"/>
    <property type="project" value="UniProtKB-ARBA"/>
</dbReference>
<evidence type="ECO:0000313" key="5">
    <source>
        <dbReference type="EMBL" id="KAK8940769.1"/>
    </source>
</evidence>
<dbReference type="EMBL" id="JBBWWQ010000008">
    <property type="protein sequence ID" value="KAK8940769.1"/>
    <property type="molecule type" value="Genomic_DNA"/>
</dbReference>